<dbReference type="Proteomes" id="UP000823941">
    <property type="component" value="Chromosome 5"/>
</dbReference>
<comment type="caution">
    <text evidence="1">The sequence shown here is derived from an EMBL/GenBank/DDBJ whole genome shotgun (WGS) entry which is preliminary data.</text>
</comment>
<proteinExistence type="predicted"/>
<evidence type="ECO:0000313" key="1">
    <source>
        <dbReference type="EMBL" id="KAG7310417.1"/>
    </source>
</evidence>
<reference evidence="1 2" key="1">
    <citation type="submission" date="2021-06" db="EMBL/GenBank/DDBJ databases">
        <title>A haploid diamondback moth (Plutella xylostella L.) genome assembly resolves 31 chromosomes and identifies a diamide resistance mutation.</title>
        <authorList>
            <person name="Ward C.M."/>
            <person name="Perry K.D."/>
            <person name="Baker G."/>
            <person name="Powis K."/>
            <person name="Heckel D.G."/>
            <person name="Baxter S.W."/>
        </authorList>
    </citation>
    <scope>NUCLEOTIDE SEQUENCE [LARGE SCALE GENOMIC DNA]</scope>
    <source>
        <strain evidence="1 2">LV</strain>
        <tissue evidence="1">Single pupa</tissue>
    </source>
</reference>
<name>A0ABQ7QZE0_PLUXY</name>
<sequence length="57" mass="6344">MLVITPPGDYVGRVQQQCSWLAPAYLVRDAADQVLYVVEGPAQFQRSALVQSEFKTC</sequence>
<organism evidence="1 2">
    <name type="scientific">Plutella xylostella</name>
    <name type="common">Diamondback moth</name>
    <name type="synonym">Plutella maculipennis</name>
    <dbReference type="NCBI Taxonomy" id="51655"/>
    <lineage>
        <taxon>Eukaryota</taxon>
        <taxon>Metazoa</taxon>
        <taxon>Ecdysozoa</taxon>
        <taxon>Arthropoda</taxon>
        <taxon>Hexapoda</taxon>
        <taxon>Insecta</taxon>
        <taxon>Pterygota</taxon>
        <taxon>Neoptera</taxon>
        <taxon>Endopterygota</taxon>
        <taxon>Lepidoptera</taxon>
        <taxon>Glossata</taxon>
        <taxon>Ditrysia</taxon>
        <taxon>Yponomeutoidea</taxon>
        <taxon>Plutellidae</taxon>
        <taxon>Plutella</taxon>
    </lineage>
</organism>
<keyword evidence="2" id="KW-1185">Reference proteome</keyword>
<gene>
    <name evidence="1" type="ORF">JYU34_003194</name>
</gene>
<evidence type="ECO:0000313" key="2">
    <source>
        <dbReference type="Proteomes" id="UP000823941"/>
    </source>
</evidence>
<protein>
    <submittedName>
        <fullName evidence="1">Uncharacterized protein</fullName>
    </submittedName>
</protein>
<dbReference type="EMBL" id="JAHIBW010000005">
    <property type="protein sequence ID" value="KAG7310417.1"/>
    <property type="molecule type" value="Genomic_DNA"/>
</dbReference>
<accession>A0ABQ7QZE0</accession>